<evidence type="ECO:0000256" key="3">
    <source>
        <dbReference type="ARBA" id="ARBA00006958"/>
    </source>
</evidence>
<dbReference type="GO" id="GO:0005634">
    <property type="term" value="C:nucleus"/>
    <property type="evidence" value="ECO:0007669"/>
    <property type="project" value="UniProtKB-SubCell"/>
</dbReference>
<evidence type="ECO:0000256" key="4">
    <source>
        <dbReference type="ARBA" id="ARBA00022722"/>
    </source>
</evidence>
<dbReference type="GO" id="GO:0016787">
    <property type="term" value="F:hydrolase activity"/>
    <property type="evidence" value="ECO:0007669"/>
    <property type="project" value="UniProtKB-KW"/>
</dbReference>
<keyword evidence="6" id="KW-0378">Hydrolase</keyword>
<gene>
    <name evidence="10" type="ORF">CHRIB12_LOCUS20166</name>
</gene>
<evidence type="ECO:0000256" key="2">
    <source>
        <dbReference type="ARBA" id="ARBA00004123"/>
    </source>
</evidence>
<evidence type="ECO:0000259" key="9">
    <source>
        <dbReference type="Pfam" id="PF13359"/>
    </source>
</evidence>
<organism evidence="10 11">
    <name type="scientific">Rhizophagus irregularis</name>
    <dbReference type="NCBI Taxonomy" id="588596"/>
    <lineage>
        <taxon>Eukaryota</taxon>
        <taxon>Fungi</taxon>
        <taxon>Fungi incertae sedis</taxon>
        <taxon>Mucoromycota</taxon>
        <taxon>Glomeromycotina</taxon>
        <taxon>Glomeromycetes</taxon>
        <taxon>Glomerales</taxon>
        <taxon>Glomeraceae</taxon>
        <taxon>Rhizophagus</taxon>
    </lineage>
</organism>
<dbReference type="AlphaFoldDB" id="A0A916EFM0"/>
<evidence type="ECO:0000313" key="10">
    <source>
        <dbReference type="EMBL" id="CAB5387470.1"/>
    </source>
</evidence>
<feature type="compositionally biased region" description="Acidic residues" evidence="8">
    <location>
        <begin position="361"/>
        <end position="382"/>
    </location>
</feature>
<evidence type="ECO:0000256" key="8">
    <source>
        <dbReference type="SAM" id="MobiDB-lite"/>
    </source>
</evidence>
<evidence type="ECO:0000256" key="7">
    <source>
        <dbReference type="ARBA" id="ARBA00023242"/>
    </source>
</evidence>
<sequence>MAYQQNIENLLLTHFIKTSQVFEDSDDEANDSEEQLEAEEDEEIVFLGLCSLLDSRYLESRIYNVAKSQAWWHLIVPKYDDMRFKKIMRMDSQSFQNFLIKIQPHPIFQPTNNNQQAPIELQLAIFLQRVGSKDEIFGICSRYGISEGTVYLYCKRVMIAIFSLKSELVKWPTGELRKMVHLGFNNIGGFNNIIGAIDGTHIILGTAPFKQPEIYWNRKKKYSIQCQGIGPGIVDHCGVFIDYEIGWPGSVHDAKVYRNSFFYQNVSTLIKGWDYLLGDSAYPLSTFLIKPFNNPENNLETQFNITHSLHRVVVENAFGRFKNRFSSLKDLNVRKISTAIHFTECCIILYNFLETNNDSWDELDENNNDDGDSDDDNEDNEENNNNIYNLSENSLRRAGELKRNQIITQLFQ</sequence>
<comment type="similarity">
    <text evidence="3">Belongs to the HARBI1 family.</text>
</comment>
<reference evidence="10" key="1">
    <citation type="submission" date="2020-05" db="EMBL/GenBank/DDBJ databases">
        <authorList>
            <person name="Rincon C."/>
            <person name="Sanders R I."/>
            <person name="Robbins C."/>
            <person name="Chaturvedi A."/>
        </authorList>
    </citation>
    <scope>NUCLEOTIDE SEQUENCE</scope>
    <source>
        <strain evidence="10">CHB12</strain>
    </source>
</reference>
<feature type="domain" description="DDE Tnp4" evidence="9">
    <location>
        <begin position="197"/>
        <end position="351"/>
    </location>
</feature>
<evidence type="ECO:0000313" key="11">
    <source>
        <dbReference type="Proteomes" id="UP000684084"/>
    </source>
</evidence>
<dbReference type="PANTHER" id="PTHR22930">
    <property type="match status" value="1"/>
</dbReference>
<feature type="region of interest" description="Disordered" evidence="8">
    <location>
        <begin position="361"/>
        <end position="387"/>
    </location>
</feature>
<dbReference type="InterPro" id="IPR045249">
    <property type="entry name" value="HARBI1-like"/>
</dbReference>
<dbReference type="PANTHER" id="PTHR22930:SF85">
    <property type="entry name" value="GH03217P-RELATED"/>
    <property type="match status" value="1"/>
</dbReference>
<dbReference type="VEuPathDB" id="FungiDB:RhiirFUN_012771"/>
<evidence type="ECO:0000256" key="6">
    <source>
        <dbReference type="ARBA" id="ARBA00022801"/>
    </source>
</evidence>
<evidence type="ECO:0000256" key="1">
    <source>
        <dbReference type="ARBA" id="ARBA00001968"/>
    </source>
</evidence>
<keyword evidence="4" id="KW-0540">Nuclease</keyword>
<dbReference type="GO" id="GO:0004518">
    <property type="term" value="F:nuclease activity"/>
    <property type="evidence" value="ECO:0007669"/>
    <property type="project" value="UniProtKB-KW"/>
</dbReference>
<name>A0A916EFM0_9GLOM</name>
<dbReference type="Pfam" id="PF13359">
    <property type="entry name" value="DDE_Tnp_4"/>
    <property type="match status" value="1"/>
</dbReference>
<accession>A0A916EFM0</accession>
<keyword evidence="5" id="KW-0479">Metal-binding</keyword>
<comment type="cofactor">
    <cofactor evidence="1">
        <name>a divalent metal cation</name>
        <dbReference type="ChEBI" id="CHEBI:60240"/>
    </cofactor>
</comment>
<dbReference type="EMBL" id="CAGKOT010000058">
    <property type="protein sequence ID" value="CAB5387470.1"/>
    <property type="molecule type" value="Genomic_DNA"/>
</dbReference>
<dbReference type="OrthoDB" id="2445244at2759"/>
<keyword evidence="7" id="KW-0539">Nucleus</keyword>
<comment type="subcellular location">
    <subcellularLocation>
        <location evidence="2">Nucleus</location>
    </subcellularLocation>
</comment>
<comment type="caution">
    <text evidence="10">The sequence shown here is derived from an EMBL/GenBank/DDBJ whole genome shotgun (WGS) entry which is preliminary data.</text>
</comment>
<dbReference type="GO" id="GO:0046872">
    <property type="term" value="F:metal ion binding"/>
    <property type="evidence" value="ECO:0007669"/>
    <property type="project" value="UniProtKB-KW"/>
</dbReference>
<dbReference type="Proteomes" id="UP000684084">
    <property type="component" value="Unassembled WGS sequence"/>
</dbReference>
<evidence type="ECO:0000256" key="5">
    <source>
        <dbReference type="ARBA" id="ARBA00022723"/>
    </source>
</evidence>
<dbReference type="InterPro" id="IPR027806">
    <property type="entry name" value="HARBI1_dom"/>
</dbReference>
<proteinExistence type="inferred from homology"/>
<protein>
    <recommendedName>
        <fullName evidence="9">DDE Tnp4 domain-containing protein</fullName>
    </recommendedName>
</protein>